<evidence type="ECO:0000256" key="3">
    <source>
        <dbReference type="ARBA" id="ARBA00023239"/>
    </source>
</evidence>
<dbReference type="InterPro" id="IPR030868">
    <property type="entry name" value="MqnA"/>
</dbReference>
<sequence length="273" mass="31644">MRIGHINYLNCLPLTYTFSQKTQHDFAIVRDVPAKLNDAILRGELNVSPVSSIIYAQNFENFFILPNVSIMADGDVQSIILVSKKPIENLHKEKILLTAQSATSHRLLKIIMNKSYHIQPEYEIRALSPHDVFSGTDACAALFIGDDALYLKHHQQEGFYYYDLGREWKKLTGLCMVYAVWVVRRDFAQNHHDDTAKIQQFITEGFKNGFAHIDDAITKLTADKPFTHEQLYEYMHVIKWKLDSEQIQALSLFYQYAYELHLIEKMPQINIFA</sequence>
<comment type="caution">
    <text evidence="5">The sequence shown here is derived from an EMBL/GenBank/DDBJ whole genome shotgun (WGS) entry which is preliminary data.</text>
</comment>
<organism evidence="5 6">
    <name type="scientific">Megamonas hypermegale</name>
    <dbReference type="NCBI Taxonomy" id="158847"/>
    <lineage>
        <taxon>Bacteria</taxon>
        <taxon>Bacillati</taxon>
        <taxon>Bacillota</taxon>
        <taxon>Negativicutes</taxon>
        <taxon>Selenomonadales</taxon>
        <taxon>Selenomonadaceae</taxon>
        <taxon>Megamonas</taxon>
    </lineage>
</organism>
<proteinExistence type="inferred from homology"/>
<keyword evidence="2 4" id="KW-0474">Menaquinone biosynthesis</keyword>
<name>A0A921HMB0_9FIRM</name>
<dbReference type="PANTHER" id="PTHR37690">
    <property type="entry name" value="CHORISMATE DEHYDRATASE"/>
    <property type="match status" value="1"/>
</dbReference>
<dbReference type="PANTHER" id="PTHR37690:SF1">
    <property type="entry name" value="CHORISMATE DEHYDRATASE"/>
    <property type="match status" value="1"/>
</dbReference>
<dbReference type="Pfam" id="PF02621">
    <property type="entry name" value="VitK2_biosynth"/>
    <property type="match status" value="1"/>
</dbReference>
<accession>A0A921HMB0</accession>
<dbReference type="HAMAP" id="MF_00995">
    <property type="entry name" value="MqnA"/>
    <property type="match status" value="1"/>
</dbReference>
<evidence type="ECO:0000256" key="1">
    <source>
        <dbReference type="ARBA" id="ARBA00004863"/>
    </source>
</evidence>
<dbReference type="Gene3D" id="3.40.190.10">
    <property type="entry name" value="Periplasmic binding protein-like II"/>
    <property type="match status" value="2"/>
</dbReference>
<evidence type="ECO:0000313" key="6">
    <source>
        <dbReference type="Proteomes" id="UP000780768"/>
    </source>
</evidence>
<dbReference type="InterPro" id="IPR003773">
    <property type="entry name" value="Menaquinone_biosynth"/>
</dbReference>
<dbReference type="EC" id="4.2.1.151" evidence="4"/>
<evidence type="ECO:0000313" key="5">
    <source>
        <dbReference type="EMBL" id="HJF84788.1"/>
    </source>
</evidence>
<comment type="function">
    <text evidence="4">Catalyzes the dehydration of chorismate into 3-[(1-carboxyvinyl)oxy]benzoate, a step in the biosynthesis of menaquinone (MK, vitamin K2).</text>
</comment>
<gene>
    <name evidence="4" type="primary">mqnA</name>
    <name evidence="5" type="ORF">K8V65_03915</name>
</gene>
<dbReference type="CDD" id="cd13634">
    <property type="entry name" value="PBP2_Sco4506"/>
    <property type="match status" value="1"/>
</dbReference>
<comment type="similarity">
    <text evidence="4">Belongs to the MqnA/MqnD family. MqnA subfamily.</text>
</comment>
<dbReference type="SUPFAM" id="SSF53850">
    <property type="entry name" value="Periplasmic binding protein-like II"/>
    <property type="match status" value="1"/>
</dbReference>
<dbReference type="GO" id="GO:0016836">
    <property type="term" value="F:hydro-lyase activity"/>
    <property type="evidence" value="ECO:0007669"/>
    <property type="project" value="UniProtKB-UniRule"/>
</dbReference>
<dbReference type="GO" id="GO:0009234">
    <property type="term" value="P:menaquinone biosynthetic process"/>
    <property type="evidence" value="ECO:0007669"/>
    <property type="project" value="UniProtKB-UniRule"/>
</dbReference>
<protein>
    <recommendedName>
        <fullName evidence="4">Chorismate dehydratase</fullName>
        <ecNumber evidence="4">4.2.1.151</ecNumber>
    </recommendedName>
    <alternativeName>
        <fullName evidence="4">Menaquinone biosynthetic enzyme MqnA</fullName>
    </alternativeName>
</protein>
<comment type="catalytic activity">
    <reaction evidence="4">
        <text>chorismate = 3-[(1-carboxyvinyl)-oxy]benzoate + H2O</text>
        <dbReference type="Rhea" id="RHEA:40051"/>
        <dbReference type="ChEBI" id="CHEBI:15377"/>
        <dbReference type="ChEBI" id="CHEBI:29748"/>
        <dbReference type="ChEBI" id="CHEBI:76981"/>
        <dbReference type="EC" id="4.2.1.151"/>
    </reaction>
</comment>
<reference evidence="5" key="1">
    <citation type="journal article" date="2021" name="PeerJ">
        <title>Extensive microbial diversity within the chicken gut microbiome revealed by metagenomics and culture.</title>
        <authorList>
            <person name="Gilroy R."/>
            <person name="Ravi A."/>
            <person name="Getino M."/>
            <person name="Pursley I."/>
            <person name="Horton D.L."/>
            <person name="Alikhan N.F."/>
            <person name="Baker D."/>
            <person name="Gharbi K."/>
            <person name="Hall N."/>
            <person name="Watson M."/>
            <person name="Adriaenssens E.M."/>
            <person name="Foster-Nyarko E."/>
            <person name="Jarju S."/>
            <person name="Secka A."/>
            <person name="Antonio M."/>
            <person name="Oren A."/>
            <person name="Chaudhuri R.R."/>
            <person name="La Ragione R."/>
            <person name="Hildebrand F."/>
            <person name="Pallen M.J."/>
        </authorList>
    </citation>
    <scope>NUCLEOTIDE SEQUENCE</scope>
    <source>
        <strain evidence="5">7318</strain>
    </source>
</reference>
<reference evidence="5" key="2">
    <citation type="submission" date="2021-09" db="EMBL/GenBank/DDBJ databases">
        <authorList>
            <person name="Gilroy R."/>
        </authorList>
    </citation>
    <scope>NUCLEOTIDE SEQUENCE</scope>
    <source>
        <strain evidence="5">7318</strain>
    </source>
</reference>
<dbReference type="AlphaFoldDB" id="A0A921HMB0"/>
<dbReference type="Proteomes" id="UP000780768">
    <property type="component" value="Unassembled WGS sequence"/>
</dbReference>
<dbReference type="EMBL" id="DYVR01000103">
    <property type="protein sequence ID" value="HJF84788.1"/>
    <property type="molecule type" value="Genomic_DNA"/>
</dbReference>
<evidence type="ECO:0000256" key="4">
    <source>
        <dbReference type="HAMAP-Rule" id="MF_00995"/>
    </source>
</evidence>
<comment type="pathway">
    <text evidence="1 4">Quinol/quinone metabolism; menaquinone biosynthesis.</text>
</comment>
<evidence type="ECO:0000256" key="2">
    <source>
        <dbReference type="ARBA" id="ARBA00022428"/>
    </source>
</evidence>
<keyword evidence="3 4" id="KW-0456">Lyase</keyword>